<reference evidence="1 2" key="1">
    <citation type="submission" date="2024-01" db="EMBL/GenBank/DDBJ databases">
        <title>The genomes of 5 underutilized Papilionoideae crops provide insights into root nodulation and disease resistanc.</title>
        <authorList>
            <person name="Jiang F."/>
        </authorList>
    </citation>
    <scope>NUCLEOTIDE SEQUENCE [LARGE SCALE GENOMIC DNA]</scope>
    <source>
        <strain evidence="1">LVBAO_FW01</strain>
        <tissue evidence="1">Leaves</tissue>
    </source>
</reference>
<evidence type="ECO:0000313" key="1">
    <source>
        <dbReference type="EMBL" id="KAK7308466.1"/>
    </source>
</evidence>
<evidence type="ECO:0000313" key="2">
    <source>
        <dbReference type="Proteomes" id="UP001367508"/>
    </source>
</evidence>
<comment type="caution">
    <text evidence="1">The sequence shown here is derived from an EMBL/GenBank/DDBJ whole genome shotgun (WGS) entry which is preliminary data.</text>
</comment>
<dbReference type="Proteomes" id="UP001367508">
    <property type="component" value="Unassembled WGS sequence"/>
</dbReference>
<organism evidence="1 2">
    <name type="scientific">Canavalia gladiata</name>
    <name type="common">Sword bean</name>
    <name type="synonym">Dolichos gladiatus</name>
    <dbReference type="NCBI Taxonomy" id="3824"/>
    <lineage>
        <taxon>Eukaryota</taxon>
        <taxon>Viridiplantae</taxon>
        <taxon>Streptophyta</taxon>
        <taxon>Embryophyta</taxon>
        <taxon>Tracheophyta</taxon>
        <taxon>Spermatophyta</taxon>
        <taxon>Magnoliopsida</taxon>
        <taxon>eudicotyledons</taxon>
        <taxon>Gunneridae</taxon>
        <taxon>Pentapetalae</taxon>
        <taxon>rosids</taxon>
        <taxon>fabids</taxon>
        <taxon>Fabales</taxon>
        <taxon>Fabaceae</taxon>
        <taxon>Papilionoideae</taxon>
        <taxon>50 kb inversion clade</taxon>
        <taxon>NPAAA clade</taxon>
        <taxon>indigoferoid/millettioid clade</taxon>
        <taxon>Phaseoleae</taxon>
        <taxon>Canavalia</taxon>
    </lineage>
</organism>
<sequence length="302" mass="33386">MSGMSLVPLGWGIEILGRIRPIGGDSEDIPLRHQYQDQLLVGKLAQNTCSSMGLTISMMANIKTCGRGEISSNVRQSQSIQKMDETITGSHNRLRQVTVHMVSQGIGLGLCLSIYYGTGTVLENSLGPRNPLGLGCKFDSPENVVFSLQGNKGFELYRYMHEVNQELDLGSNFNQPTDRSDYKILSLRIEIRLSNEGTLASINVAITSPRGGTRPAWVFLDCLYEAWAVGWLVTPGFIFSAKIFQSASITNEECDALAGEWLGLGEPEWCRDSRQQRTACIEEIGARFLIIQEPEEPALRIP</sequence>
<dbReference type="EMBL" id="JAYMYQ010000010">
    <property type="protein sequence ID" value="KAK7308466.1"/>
    <property type="molecule type" value="Genomic_DNA"/>
</dbReference>
<keyword evidence="2" id="KW-1185">Reference proteome</keyword>
<name>A0AAN9PS35_CANGL</name>
<proteinExistence type="predicted"/>
<protein>
    <submittedName>
        <fullName evidence="1">Uncharacterized protein</fullName>
    </submittedName>
</protein>
<gene>
    <name evidence="1" type="ORF">VNO77_42072</name>
</gene>
<dbReference type="AlphaFoldDB" id="A0AAN9PS35"/>
<accession>A0AAN9PS35</accession>